<gene>
    <name evidence="2" type="ORF">KIH74_28180</name>
</gene>
<name>A0ABS5TPV3_9ACTN</name>
<proteinExistence type="predicted"/>
<comment type="caution">
    <text evidence="2">The sequence shown here is derived from an EMBL/GenBank/DDBJ whole genome shotgun (WGS) entry which is preliminary data.</text>
</comment>
<evidence type="ECO:0000256" key="1">
    <source>
        <dbReference type="SAM" id="MobiDB-lite"/>
    </source>
</evidence>
<evidence type="ECO:0008006" key="4">
    <source>
        <dbReference type="Google" id="ProtNLM"/>
    </source>
</evidence>
<evidence type="ECO:0000313" key="3">
    <source>
        <dbReference type="Proteomes" id="UP001197247"/>
    </source>
</evidence>
<evidence type="ECO:0000313" key="2">
    <source>
        <dbReference type="EMBL" id="MBT0772853.1"/>
    </source>
</evidence>
<accession>A0ABS5TPV3</accession>
<reference evidence="2 3" key="1">
    <citation type="submission" date="2021-05" db="EMBL/GenBank/DDBJ databases">
        <title>Kineosporia and Streptomyces sp. nov. two new marine actinobacteria isolated from Coral.</title>
        <authorList>
            <person name="Buangrab K."/>
            <person name="Sutthacheep M."/>
            <person name="Yeemin T."/>
            <person name="Harunari E."/>
            <person name="Igarashi Y."/>
            <person name="Kanchanasin P."/>
            <person name="Tanasupawat S."/>
            <person name="Phongsopitanun W."/>
        </authorList>
    </citation>
    <scope>NUCLEOTIDE SEQUENCE [LARGE SCALE GENOMIC DNA]</scope>
    <source>
        <strain evidence="2 3">J2-2</strain>
    </source>
</reference>
<dbReference type="Proteomes" id="UP001197247">
    <property type="component" value="Unassembled WGS sequence"/>
</dbReference>
<dbReference type="RefSeq" id="WP_214159393.1">
    <property type="nucleotide sequence ID" value="NZ_JAHBAY010000014.1"/>
</dbReference>
<sequence>MSDRFAVDTEKMRRAGRELETYGTNLQALQEEWFDLLASATRACGSDKNGKAMAKQLNDSSDQTGRAIKSFAAAVRGGGQGIQNAADAFVATEESNADAAKNLEQATTTGVDTGDVSTGQTSGTSTGTTTTGGSGSTHTGKH</sequence>
<keyword evidence="3" id="KW-1185">Reference proteome</keyword>
<feature type="region of interest" description="Disordered" evidence="1">
    <location>
        <begin position="100"/>
        <end position="142"/>
    </location>
</feature>
<organism evidence="2 3">
    <name type="scientific">Kineosporia corallincola</name>
    <dbReference type="NCBI Taxonomy" id="2835133"/>
    <lineage>
        <taxon>Bacteria</taxon>
        <taxon>Bacillati</taxon>
        <taxon>Actinomycetota</taxon>
        <taxon>Actinomycetes</taxon>
        <taxon>Kineosporiales</taxon>
        <taxon>Kineosporiaceae</taxon>
        <taxon>Kineosporia</taxon>
    </lineage>
</organism>
<feature type="compositionally biased region" description="Low complexity" evidence="1">
    <location>
        <begin position="107"/>
        <end position="129"/>
    </location>
</feature>
<dbReference type="EMBL" id="JAHBAY010000014">
    <property type="protein sequence ID" value="MBT0772853.1"/>
    <property type="molecule type" value="Genomic_DNA"/>
</dbReference>
<protein>
    <recommendedName>
        <fullName evidence="4">Excreted virulence factor EspC (Type VII ESX diderm)</fullName>
    </recommendedName>
</protein>